<keyword evidence="3" id="KW-0540">Nuclease</keyword>
<keyword evidence="4" id="KW-0255">Endonuclease</keyword>
<evidence type="ECO:0000256" key="4">
    <source>
        <dbReference type="ARBA" id="ARBA00022759"/>
    </source>
</evidence>
<keyword evidence="2" id="KW-1277">Toxin-antitoxin system</keyword>
<reference evidence="8" key="2">
    <citation type="submission" date="2021-04" db="EMBL/GenBank/DDBJ databases">
        <authorList>
            <person name="Gilroy R."/>
        </authorList>
    </citation>
    <scope>NUCLEOTIDE SEQUENCE</scope>
    <source>
        <strain evidence="8">CHK185-1770</strain>
    </source>
</reference>
<dbReference type="EMBL" id="DWXG01000060">
    <property type="protein sequence ID" value="HJB98455.1"/>
    <property type="molecule type" value="Genomic_DNA"/>
</dbReference>
<evidence type="ECO:0000256" key="6">
    <source>
        <dbReference type="ARBA" id="ARBA00022884"/>
    </source>
</evidence>
<evidence type="ECO:0000256" key="2">
    <source>
        <dbReference type="ARBA" id="ARBA00022649"/>
    </source>
</evidence>
<evidence type="ECO:0000256" key="5">
    <source>
        <dbReference type="ARBA" id="ARBA00022801"/>
    </source>
</evidence>
<keyword evidence="5" id="KW-0378">Hydrolase</keyword>
<keyword evidence="6" id="KW-0694">RNA-binding</keyword>
<proteinExistence type="inferred from homology"/>
<evidence type="ECO:0000256" key="7">
    <source>
        <dbReference type="ARBA" id="ARBA00023016"/>
    </source>
</evidence>
<dbReference type="SUPFAM" id="SSF54786">
    <property type="entry name" value="YcfA/nrd intein domain"/>
    <property type="match status" value="1"/>
</dbReference>
<evidence type="ECO:0000313" key="9">
    <source>
        <dbReference type="Proteomes" id="UP000826793"/>
    </source>
</evidence>
<organism evidence="8 9">
    <name type="scientific">Candidatus Acutalibacter pullicola</name>
    <dbReference type="NCBI Taxonomy" id="2838417"/>
    <lineage>
        <taxon>Bacteria</taxon>
        <taxon>Bacillati</taxon>
        <taxon>Bacillota</taxon>
        <taxon>Clostridia</taxon>
        <taxon>Eubacteriales</taxon>
        <taxon>Acutalibacteraceae</taxon>
        <taxon>Acutalibacter</taxon>
    </lineage>
</organism>
<dbReference type="AlphaFoldDB" id="A0A9D2MXE4"/>
<dbReference type="Pfam" id="PF07927">
    <property type="entry name" value="HicA_toxin"/>
    <property type="match status" value="1"/>
</dbReference>
<comment type="similarity">
    <text evidence="1">Belongs to the HicA mRNA interferase family.</text>
</comment>
<dbReference type="Proteomes" id="UP000826793">
    <property type="component" value="Unassembled WGS sequence"/>
</dbReference>
<dbReference type="GO" id="GO:0016787">
    <property type="term" value="F:hydrolase activity"/>
    <property type="evidence" value="ECO:0007669"/>
    <property type="project" value="UniProtKB-KW"/>
</dbReference>
<evidence type="ECO:0000313" key="8">
    <source>
        <dbReference type="EMBL" id="HJB98455.1"/>
    </source>
</evidence>
<evidence type="ECO:0000256" key="3">
    <source>
        <dbReference type="ARBA" id="ARBA00022722"/>
    </source>
</evidence>
<dbReference type="GO" id="GO:0003729">
    <property type="term" value="F:mRNA binding"/>
    <property type="evidence" value="ECO:0007669"/>
    <property type="project" value="InterPro"/>
</dbReference>
<comment type="caution">
    <text evidence="8">The sequence shown here is derived from an EMBL/GenBank/DDBJ whole genome shotgun (WGS) entry which is preliminary data.</text>
</comment>
<reference evidence="8" key="1">
    <citation type="journal article" date="2021" name="PeerJ">
        <title>Extensive microbial diversity within the chicken gut microbiome revealed by metagenomics and culture.</title>
        <authorList>
            <person name="Gilroy R."/>
            <person name="Ravi A."/>
            <person name="Getino M."/>
            <person name="Pursley I."/>
            <person name="Horton D.L."/>
            <person name="Alikhan N.F."/>
            <person name="Baker D."/>
            <person name="Gharbi K."/>
            <person name="Hall N."/>
            <person name="Watson M."/>
            <person name="Adriaenssens E.M."/>
            <person name="Foster-Nyarko E."/>
            <person name="Jarju S."/>
            <person name="Secka A."/>
            <person name="Antonio M."/>
            <person name="Oren A."/>
            <person name="Chaudhuri R.R."/>
            <person name="La Ragione R."/>
            <person name="Hildebrand F."/>
            <person name="Pallen M.J."/>
        </authorList>
    </citation>
    <scope>NUCLEOTIDE SEQUENCE</scope>
    <source>
        <strain evidence="8">CHK185-1770</strain>
    </source>
</reference>
<dbReference type="InterPro" id="IPR038570">
    <property type="entry name" value="HicA_sf"/>
</dbReference>
<gene>
    <name evidence="8" type="ORF">H9710_07740</name>
</gene>
<evidence type="ECO:0000256" key="1">
    <source>
        <dbReference type="ARBA" id="ARBA00006620"/>
    </source>
</evidence>
<dbReference type="Gene3D" id="3.30.920.30">
    <property type="entry name" value="Hypothetical protein"/>
    <property type="match status" value="1"/>
</dbReference>
<sequence>MKTKDLIALLRRNGWYLKRNGGSHDIYTNGQKSETIPRHSEIKEALAKAIIKRNNLK</sequence>
<keyword evidence="7" id="KW-0346">Stress response</keyword>
<dbReference type="InterPro" id="IPR012933">
    <property type="entry name" value="HicA_mRNA_interferase"/>
</dbReference>
<name>A0A9D2MXE4_9FIRM</name>
<dbReference type="GO" id="GO:0004519">
    <property type="term" value="F:endonuclease activity"/>
    <property type="evidence" value="ECO:0007669"/>
    <property type="project" value="UniProtKB-KW"/>
</dbReference>
<protein>
    <submittedName>
        <fullName evidence="8">Type II toxin-antitoxin system HicA family toxin</fullName>
    </submittedName>
</protein>
<accession>A0A9D2MXE4</accession>